<protein>
    <submittedName>
        <fullName evidence="9">Histidine decarboxylase</fullName>
        <ecNumber evidence="9">4.1.1.22</ecNumber>
    </submittedName>
</protein>
<evidence type="ECO:0000313" key="10">
    <source>
        <dbReference type="Proteomes" id="UP001209317"/>
    </source>
</evidence>
<evidence type="ECO:0000256" key="4">
    <source>
        <dbReference type="ARBA" id="ARBA00022898"/>
    </source>
</evidence>
<dbReference type="Gene3D" id="3.40.640.10">
    <property type="entry name" value="Type I PLP-dependent aspartate aminotransferase-like (Major domain)"/>
    <property type="match status" value="1"/>
</dbReference>
<dbReference type="PANTHER" id="PTHR46101">
    <property type="match status" value="1"/>
</dbReference>
<gene>
    <name evidence="9" type="ORF">OD355_06330</name>
</gene>
<evidence type="ECO:0000256" key="8">
    <source>
        <dbReference type="SAM" id="MobiDB-lite"/>
    </source>
</evidence>
<organism evidence="9 10">
    <name type="scientific">Haoranjiania flava</name>
    <dbReference type="NCBI Taxonomy" id="1856322"/>
    <lineage>
        <taxon>Bacteria</taxon>
        <taxon>Pseudomonadati</taxon>
        <taxon>Bacteroidota</taxon>
        <taxon>Chitinophagia</taxon>
        <taxon>Chitinophagales</taxon>
        <taxon>Chitinophagaceae</taxon>
        <taxon>Haoranjiania</taxon>
    </lineage>
</organism>
<evidence type="ECO:0000313" key="9">
    <source>
        <dbReference type="EMBL" id="MCU7694132.1"/>
    </source>
</evidence>
<dbReference type="EMBL" id="JAOTPL010000006">
    <property type="protein sequence ID" value="MCU7694132.1"/>
    <property type="molecule type" value="Genomic_DNA"/>
</dbReference>
<keyword evidence="10" id="KW-1185">Reference proteome</keyword>
<comment type="cofactor">
    <cofactor evidence="1 6 7">
        <name>pyridoxal 5'-phosphate</name>
        <dbReference type="ChEBI" id="CHEBI:597326"/>
    </cofactor>
</comment>
<dbReference type="EC" id="4.1.1.22" evidence="9"/>
<evidence type="ECO:0000256" key="5">
    <source>
        <dbReference type="ARBA" id="ARBA00023239"/>
    </source>
</evidence>
<dbReference type="AlphaFoldDB" id="A0AAE3IKY6"/>
<feature type="compositionally biased region" description="Polar residues" evidence="8">
    <location>
        <begin position="375"/>
        <end position="386"/>
    </location>
</feature>
<dbReference type="InterPro" id="IPR015421">
    <property type="entry name" value="PyrdxlP-dep_Trfase_major"/>
</dbReference>
<dbReference type="InterPro" id="IPR051151">
    <property type="entry name" value="Group_II_Decarboxylase"/>
</dbReference>
<keyword evidence="4 6" id="KW-0663">Pyridoxal phosphate</keyword>
<dbReference type="InterPro" id="IPR002129">
    <property type="entry name" value="PyrdxlP-dep_de-COase"/>
</dbReference>
<feature type="region of interest" description="Disordered" evidence="8">
    <location>
        <begin position="367"/>
        <end position="386"/>
    </location>
</feature>
<dbReference type="GO" id="GO:0019752">
    <property type="term" value="P:carboxylic acid metabolic process"/>
    <property type="evidence" value="ECO:0007669"/>
    <property type="project" value="InterPro"/>
</dbReference>
<dbReference type="Pfam" id="PF00282">
    <property type="entry name" value="Pyridoxal_deC"/>
    <property type="match status" value="1"/>
</dbReference>
<comment type="caution">
    <text evidence="9">The sequence shown here is derived from an EMBL/GenBank/DDBJ whole genome shotgun (WGS) entry which is preliminary data.</text>
</comment>
<dbReference type="PROSITE" id="PS00392">
    <property type="entry name" value="DDC_GAD_HDC_YDC"/>
    <property type="match status" value="1"/>
</dbReference>
<dbReference type="SUPFAM" id="SSF53383">
    <property type="entry name" value="PLP-dependent transferases"/>
    <property type="match status" value="1"/>
</dbReference>
<dbReference type="NCBIfam" id="NF002748">
    <property type="entry name" value="PRK02769.1"/>
    <property type="match status" value="1"/>
</dbReference>
<name>A0AAE3IKY6_9BACT</name>
<keyword evidence="3" id="KW-0210">Decarboxylase</keyword>
<accession>A0AAE3IKY6</accession>
<evidence type="ECO:0000256" key="7">
    <source>
        <dbReference type="RuleBase" id="RU000382"/>
    </source>
</evidence>
<dbReference type="PANTHER" id="PTHR46101:SF2">
    <property type="entry name" value="SERINE DECARBOXYLASE"/>
    <property type="match status" value="1"/>
</dbReference>
<reference evidence="9" key="1">
    <citation type="submission" date="2022-10" db="EMBL/GenBank/DDBJ databases">
        <authorList>
            <person name="Kim H.S."/>
            <person name="Kim J.-S."/>
            <person name="Suh M.K."/>
            <person name="Eom M.K."/>
            <person name="Lee J.-S."/>
        </authorList>
    </citation>
    <scope>NUCLEOTIDE SEQUENCE</scope>
    <source>
        <strain evidence="9">LIP-5</strain>
    </source>
</reference>
<dbReference type="InterPro" id="IPR021115">
    <property type="entry name" value="Pyridoxal-P_BS"/>
</dbReference>
<evidence type="ECO:0000256" key="3">
    <source>
        <dbReference type="ARBA" id="ARBA00022793"/>
    </source>
</evidence>
<comment type="similarity">
    <text evidence="2 7">Belongs to the group II decarboxylase family.</text>
</comment>
<keyword evidence="5 7" id="KW-0456">Lyase</keyword>
<evidence type="ECO:0000256" key="1">
    <source>
        <dbReference type="ARBA" id="ARBA00001933"/>
    </source>
</evidence>
<dbReference type="InterPro" id="IPR015424">
    <property type="entry name" value="PyrdxlP-dep_Trfase"/>
</dbReference>
<sequence>MNNDWKLDVFQRIKQASNAFLGYPLAKDFSYEDFAPFLNYVINNVGDPESPSTLAIDTKDIEIKCVQFFTRILKGDPKKVWGYVTNGGTEGNLYGLYVAREAFPHAIVYYSESTHYSVKKNLHLLQIPNIVIRARENGEMDYDDLDSTIALKRDHPAIFFLNIGTTMTEAVDKLDEIKKIIKKYAIKDFYIHCDAAFLGALAPFIEGGPKFDFSEGVDSISISGHKFLGSPIPCGLVLVKRNHRDRVAHSISYVDTLDTTITGSRNGMTPLFIWDFIQKQGVEGLIKRTKESQALAKYTEDEMNKIGIKAWRNNDGLTVVFPKPSLKIRNRFQLASDENISHVICVPGIKKEQIDQLIEALKNDHEEVEHHTEENASPNLYITTAS</sequence>
<evidence type="ECO:0000256" key="2">
    <source>
        <dbReference type="ARBA" id="ARBA00009533"/>
    </source>
</evidence>
<dbReference type="GO" id="GO:0004398">
    <property type="term" value="F:histidine decarboxylase activity"/>
    <property type="evidence" value="ECO:0007669"/>
    <property type="project" value="UniProtKB-EC"/>
</dbReference>
<dbReference type="Proteomes" id="UP001209317">
    <property type="component" value="Unassembled WGS sequence"/>
</dbReference>
<dbReference type="GO" id="GO:0030170">
    <property type="term" value="F:pyridoxal phosphate binding"/>
    <property type="evidence" value="ECO:0007669"/>
    <property type="project" value="InterPro"/>
</dbReference>
<proteinExistence type="inferred from homology"/>
<dbReference type="RefSeq" id="WP_263037617.1">
    <property type="nucleotide sequence ID" value="NZ_JAOTPL010000006.1"/>
</dbReference>
<evidence type="ECO:0000256" key="6">
    <source>
        <dbReference type="PIRSR" id="PIRSR602129-50"/>
    </source>
</evidence>
<feature type="modified residue" description="N6-(pyridoxal phosphate)lysine" evidence="6">
    <location>
        <position position="226"/>
    </location>
</feature>